<feature type="transmembrane region" description="Helical" evidence="10">
    <location>
        <begin position="757"/>
        <end position="785"/>
    </location>
</feature>
<evidence type="ECO:0000313" key="14">
    <source>
        <dbReference type="Proteomes" id="UP000007800"/>
    </source>
</evidence>
<comment type="subcellular location">
    <subcellularLocation>
        <location evidence="1">Membrane</location>
        <topology evidence="1">Multi-pass membrane protein</topology>
    </subcellularLocation>
</comment>
<feature type="transmembrane region" description="Helical" evidence="10">
    <location>
        <begin position="197"/>
        <end position="219"/>
    </location>
</feature>
<dbReference type="Gene3D" id="1.20.1560.10">
    <property type="entry name" value="ABC transporter type 1, transmembrane domain"/>
    <property type="match status" value="1"/>
</dbReference>
<organism evidence="14">
    <name type="scientific">Perkinsus marinus (strain ATCC 50983 / TXsc)</name>
    <dbReference type="NCBI Taxonomy" id="423536"/>
    <lineage>
        <taxon>Eukaryota</taxon>
        <taxon>Sar</taxon>
        <taxon>Alveolata</taxon>
        <taxon>Perkinsozoa</taxon>
        <taxon>Perkinsea</taxon>
        <taxon>Perkinsida</taxon>
        <taxon>Perkinsidae</taxon>
        <taxon>Perkinsus</taxon>
    </lineage>
</organism>
<reference evidence="13 14" key="1">
    <citation type="submission" date="2008-07" db="EMBL/GenBank/DDBJ databases">
        <authorList>
            <person name="El-Sayed N."/>
            <person name="Caler E."/>
            <person name="Inman J."/>
            <person name="Amedeo P."/>
            <person name="Hass B."/>
            <person name="Wortman J."/>
        </authorList>
    </citation>
    <scope>NUCLEOTIDE SEQUENCE [LARGE SCALE GENOMIC DNA]</scope>
    <source>
        <strain evidence="14">ATCC 50983 / TXsc</strain>
    </source>
</reference>
<keyword evidence="6" id="KW-0067">ATP-binding</keyword>
<evidence type="ECO:0000256" key="6">
    <source>
        <dbReference type="ARBA" id="ARBA00022840"/>
    </source>
</evidence>
<feature type="transmembrane region" description="Helical" evidence="10">
    <location>
        <begin position="319"/>
        <end position="339"/>
    </location>
</feature>
<dbReference type="InterPro" id="IPR027417">
    <property type="entry name" value="P-loop_NTPase"/>
</dbReference>
<evidence type="ECO:0000259" key="11">
    <source>
        <dbReference type="PROSITE" id="PS50893"/>
    </source>
</evidence>
<dbReference type="FunCoup" id="C5LQX6">
    <property type="interactions" value="8"/>
</dbReference>
<keyword evidence="5" id="KW-0547">Nucleotide-binding</keyword>
<evidence type="ECO:0000256" key="2">
    <source>
        <dbReference type="ARBA" id="ARBA00007577"/>
    </source>
</evidence>
<dbReference type="SUPFAM" id="SSF52540">
    <property type="entry name" value="P-loop containing nucleoside triphosphate hydrolases"/>
    <property type="match status" value="2"/>
</dbReference>
<dbReference type="SUPFAM" id="SSF90123">
    <property type="entry name" value="ABC transporter transmembrane region"/>
    <property type="match status" value="2"/>
</dbReference>
<gene>
    <name evidence="13" type="ORF">Pmar_PMAR002931</name>
</gene>
<protein>
    <submittedName>
        <fullName evidence="13">Multidrug resistance protein, putative</fullName>
    </submittedName>
</protein>
<dbReference type="Gene3D" id="3.40.50.300">
    <property type="entry name" value="P-loop containing nucleotide triphosphate hydrolases"/>
    <property type="match status" value="2"/>
</dbReference>
<keyword evidence="4 10" id="KW-0812">Transmembrane</keyword>
<dbReference type="PROSITE" id="PS50893">
    <property type="entry name" value="ABC_TRANSPORTER_2"/>
    <property type="match status" value="2"/>
</dbReference>
<dbReference type="InterPro" id="IPR039421">
    <property type="entry name" value="Type_1_exporter"/>
</dbReference>
<proteinExistence type="inferred from homology"/>
<feature type="domain" description="ABC transmembrane type-1" evidence="12">
    <location>
        <begin position="55"/>
        <end position="346"/>
    </location>
</feature>
<evidence type="ECO:0000256" key="3">
    <source>
        <dbReference type="ARBA" id="ARBA00022448"/>
    </source>
</evidence>
<dbReference type="GO" id="GO:0005524">
    <property type="term" value="F:ATP binding"/>
    <property type="evidence" value="ECO:0007669"/>
    <property type="project" value="UniProtKB-KW"/>
</dbReference>
<dbReference type="Pfam" id="PF00005">
    <property type="entry name" value="ABC_tran"/>
    <property type="match status" value="2"/>
</dbReference>
<dbReference type="InterPro" id="IPR003439">
    <property type="entry name" value="ABC_transporter-like_ATP-bd"/>
</dbReference>
<evidence type="ECO:0000313" key="13">
    <source>
        <dbReference type="EMBL" id="EER00861.1"/>
    </source>
</evidence>
<evidence type="ECO:0000259" key="12">
    <source>
        <dbReference type="PROSITE" id="PS50929"/>
    </source>
</evidence>
<dbReference type="InterPro" id="IPR003593">
    <property type="entry name" value="AAA+_ATPase"/>
</dbReference>
<evidence type="ECO:0000256" key="7">
    <source>
        <dbReference type="ARBA" id="ARBA00022989"/>
    </source>
</evidence>
<keyword evidence="14" id="KW-1185">Reference proteome</keyword>
<dbReference type="FunFam" id="3.40.50.300:FF:000836">
    <property type="entry name" value="ABC transporter B family member 25"/>
    <property type="match status" value="2"/>
</dbReference>
<dbReference type="CDD" id="cd18578">
    <property type="entry name" value="ABC_6TM_Pgp_ABCB1_D2_like"/>
    <property type="match status" value="1"/>
</dbReference>
<comment type="similarity">
    <text evidence="2">Belongs to the ABC transporter superfamily. ABCB family. Multidrug resistance exporter (TC 3.A.1.201) subfamily.</text>
</comment>
<dbReference type="GO" id="GO:0005743">
    <property type="term" value="C:mitochondrial inner membrane"/>
    <property type="evidence" value="ECO:0007669"/>
    <property type="project" value="TreeGrafter"/>
</dbReference>
<dbReference type="Pfam" id="PF00664">
    <property type="entry name" value="ABC_membrane"/>
    <property type="match status" value="2"/>
</dbReference>
<feature type="transmembrane region" description="Helical" evidence="10">
    <location>
        <begin position="864"/>
        <end position="883"/>
    </location>
</feature>
<feature type="transmembrane region" description="Helical" evidence="10">
    <location>
        <begin position="714"/>
        <end position="737"/>
    </location>
</feature>
<dbReference type="InterPro" id="IPR011527">
    <property type="entry name" value="ABC1_TM_dom"/>
</dbReference>
<dbReference type="OrthoDB" id="6500128at2759"/>
<dbReference type="OMA" id="IGMAAPY"/>
<feature type="transmembrane region" description="Helical" evidence="10">
    <location>
        <begin position="980"/>
        <end position="1001"/>
    </location>
</feature>
<dbReference type="SMART" id="SM00382">
    <property type="entry name" value="AAA"/>
    <property type="match status" value="2"/>
</dbReference>
<dbReference type="Proteomes" id="UP000007800">
    <property type="component" value="Unassembled WGS sequence"/>
</dbReference>
<evidence type="ECO:0000256" key="1">
    <source>
        <dbReference type="ARBA" id="ARBA00004141"/>
    </source>
</evidence>
<feature type="domain" description="ABC transmembrane type-1" evidence="12">
    <location>
        <begin position="720"/>
        <end position="1006"/>
    </location>
</feature>
<evidence type="ECO:0000256" key="9">
    <source>
        <dbReference type="SAM" id="MobiDB-lite"/>
    </source>
</evidence>
<evidence type="ECO:0000256" key="10">
    <source>
        <dbReference type="SAM" id="Phobius"/>
    </source>
</evidence>
<dbReference type="InterPro" id="IPR036640">
    <property type="entry name" value="ABC1_TM_sf"/>
</dbReference>
<feature type="domain" description="ABC transporter" evidence="11">
    <location>
        <begin position="1042"/>
        <end position="1289"/>
    </location>
</feature>
<feature type="compositionally biased region" description="Basic and acidic residues" evidence="9">
    <location>
        <begin position="641"/>
        <end position="660"/>
    </location>
</feature>
<dbReference type="InterPro" id="IPR017871">
    <property type="entry name" value="ABC_transporter-like_CS"/>
</dbReference>
<keyword evidence="3" id="KW-0813">Transport</keyword>
<feature type="domain" description="ABC transporter" evidence="11">
    <location>
        <begin position="391"/>
        <end position="635"/>
    </location>
</feature>
<evidence type="ECO:0000256" key="8">
    <source>
        <dbReference type="ARBA" id="ARBA00023136"/>
    </source>
</evidence>
<keyword evidence="8 10" id="KW-0472">Membrane</keyword>
<name>C5LQX6_PERM5</name>
<dbReference type="GO" id="GO:0090374">
    <property type="term" value="P:oligopeptide export from mitochondrion"/>
    <property type="evidence" value="ECO:0007669"/>
    <property type="project" value="TreeGrafter"/>
</dbReference>
<evidence type="ECO:0000256" key="4">
    <source>
        <dbReference type="ARBA" id="ARBA00022692"/>
    </source>
</evidence>
<dbReference type="GO" id="GO:0015421">
    <property type="term" value="F:ABC-type oligopeptide transporter activity"/>
    <property type="evidence" value="ECO:0007669"/>
    <property type="project" value="TreeGrafter"/>
</dbReference>
<dbReference type="InParanoid" id="C5LQX6"/>
<dbReference type="PROSITE" id="PS50929">
    <property type="entry name" value="ABC_TM1F"/>
    <property type="match status" value="2"/>
</dbReference>
<feature type="transmembrane region" description="Helical" evidence="10">
    <location>
        <begin position="838"/>
        <end position="858"/>
    </location>
</feature>
<dbReference type="EMBL" id="GG684654">
    <property type="protein sequence ID" value="EER00861.1"/>
    <property type="molecule type" value="Genomic_DNA"/>
</dbReference>
<sequence>MLTASNSVVESSVGDLDVPERPLAPALSHRTSDASLVPFYSLFRFATRRQLLSIIIALISAVIHGLAMPLFAFVFGDLVDVLGTGEADFVDEVAKRCLYMVYIGLAALFFAFTWHSVLTSTSQSQATTMRIRYFEAVLSRDVAWFDKISPAELPTRMTEDVSKVQNAIGFKLGVCIVNASMFIFGYVMGFVRGWRVSLVAAGSMPIVIGASAVLGYAMAQSANESQTWYAKAGAVAEEVLSSIRTVTMMGTQRREVERYACKLEEARKGGTKLGLQSGLGLGLTFGAVYGAYAITFWYGGTLVRDGVVNDFTDKPYTGGDVLAVFFSLIMGTFGLGQALPPLQAFQIGRSAATDIQEAVDDMSDMIEPSLPPPSADGSPIAGYTPPKMETITFDNVFFTYPSRPEAQVLKGISLDIKVGTKVAFVGESGSGKSTIISLLERFYDPVIGRILLNGQDLRIVAGSPHSIRSIFGYVGQEPILFAGTINDNLCYGLPYSPSTEQVEMACKKANVHSFISSMPEGYNTYCGSSGGGGSQISGGQKQRVAIARALLRNPQVLLLDEATSALDNESEKMVQETIDELQRSDRLTTISVAHRLSTIRNSDTIFVLGSGSLVEQGTHDELIGNPNGRYAKLVSAQQDQTAERRSTDPRPNAPREETDRGNSPVSVQLKKCDETSKAEEVKTDEERERERVEKIAKNYRIPWTRILLLSKPQWLYYIPALFGAIVSGCVMPLNGFVLSRALKAFYNEDMDEMMDGVSLASIGFVILAVCALVGGILQTGGFSFIGEHLTKRIRRLCFAKFLEQDMAFFDDPDHSSGKLTAALSTYALKMNSISGVQLGAYCQFAASLLSGLIVAFLGSWKLTLVMMAVLPLMAGAGAVQMAAGIGMDKNKASDCLAANQIASDAVQNIRTIRALVSEQWTRNAFAKLQLHSGLQQLRPSVWAGFWYGVSQGVLMFFSIALGMWYGATLVEDDGLEFHEMIQSLMGVFLAAMAAGQALAFLGDVKEAKAAAHDVFELLDSQSSINPSSELGRRDSSVWGIDITFKDVRFAYPQRPDTQILKNLSFHIDAGKTVALVGPSGGGKSTVFALLQRFYDPSEGQILVALSQSRLDDVNVGWWRQQVGFVAQEPVLFDLTLEENVRYGAPPIGRPEMLSICARAGMNDFAGNKVAWDAGLGPRGGLLSGGQKQRVAIARALMRHPRLLLLDEATSALDSASEAAVQKALDELAHVGGARHSIKSKPTTLIIAHRLSTITNADLILVIAGGRMVEQGTHSELLAKGGVYYDLYQKGSI</sequence>
<dbReference type="GeneID" id="9044051"/>
<feature type="transmembrane region" description="Helical" evidence="10">
    <location>
        <begin position="278"/>
        <end position="299"/>
    </location>
</feature>
<accession>C5LQX6</accession>
<dbReference type="PANTHER" id="PTHR43394:SF27">
    <property type="entry name" value="ATP-DEPENDENT TRANSLOCASE ABCB1-LIKE"/>
    <property type="match status" value="1"/>
</dbReference>
<dbReference type="GO" id="GO:0016887">
    <property type="term" value="F:ATP hydrolysis activity"/>
    <property type="evidence" value="ECO:0007669"/>
    <property type="project" value="InterPro"/>
</dbReference>
<feature type="region of interest" description="Disordered" evidence="9">
    <location>
        <begin position="634"/>
        <end position="667"/>
    </location>
</feature>
<feature type="transmembrane region" description="Helical" evidence="10">
    <location>
        <begin position="945"/>
        <end position="965"/>
    </location>
</feature>
<dbReference type="PROSITE" id="PS00211">
    <property type="entry name" value="ABC_TRANSPORTER_1"/>
    <property type="match status" value="2"/>
</dbReference>
<keyword evidence="7 10" id="KW-1133">Transmembrane helix</keyword>
<feature type="transmembrane region" description="Helical" evidence="10">
    <location>
        <begin position="172"/>
        <end position="191"/>
    </location>
</feature>
<dbReference type="PANTHER" id="PTHR43394">
    <property type="entry name" value="ATP-DEPENDENT PERMEASE MDL1, MITOCHONDRIAL"/>
    <property type="match status" value="1"/>
</dbReference>
<evidence type="ECO:0000256" key="5">
    <source>
        <dbReference type="ARBA" id="ARBA00022741"/>
    </source>
</evidence>
<dbReference type="RefSeq" id="XP_002768143.1">
    <property type="nucleotide sequence ID" value="XM_002768097.1"/>
</dbReference>
<feature type="transmembrane region" description="Helical" evidence="10">
    <location>
        <begin position="99"/>
        <end position="120"/>
    </location>
</feature>
<dbReference type="CDD" id="cd18577">
    <property type="entry name" value="ABC_6TM_Pgp_ABCB1_D1_like"/>
    <property type="match status" value="1"/>
</dbReference>
<feature type="transmembrane region" description="Helical" evidence="10">
    <location>
        <begin position="51"/>
        <end position="75"/>
    </location>
</feature>